<protein>
    <recommendedName>
        <fullName evidence="4">DUF192 domain-containing protein</fullName>
    </recommendedName>
</protein>
<gene>
    <name evidence="2" type="ORF">A2V49_01425</name>
</gene>
<dbReference type="Gene3D" id="2.60.120.1140">
    <property type="entry name" value="Protein of unknown function DUF192"/>
    <property type="match status" value="1"/>
</dbReference>
<organism evidence="2 3">
    <name type="scientific">candidate division WWE3 bacterium RBG_19FT_COMBO_34_6</name>
    <dbReference type="NCBI Taxonomy" id="1802612"/>
    <lineage>
        <taxon>Bacteria</taxon>
        <taxon>Katanobacteria</taxon>
    </lineage>
</organism>
<name>A0A1F4UM09_UNCKA</name>
<dbReference type="PANTHER" id="PTHR37953">
    <property type="entry name" value="UPF0127 PROTEIN MJ1496"/>
    <property type="match status" value="1"/>
</dbReference>
<dbReference type="AlphaFoldDB" id="A0A1F4UM09"/>
<dbReference type="Proteomes" id="UP000178615">
    <property type="component" value="Unassembled WGS sequence"/>
</dbReference>
<evidence type="ECO:0000313" key="2">
    <source>
        <dbReference type="EMBL" id="OGC45243.1"/>
    </source>
</evidence>
<keyword evidence="1" id="KW-1133">Transmembrane helix</keyword>
<sequence length="153" mass="17725">MRKKNLLLILIPIACFVVSIIFYLHNNNYAHVIINDYSFELKIANSLSKQTKGLMYVNNLAEKNGVIFIFDNNQNNKLWMKNTIIPLDMIWVNDRDEIIYIQKNAQPCAQKICRSYGSNDLSKYIIEINAGLCDKYDINIGDKVAINFPKNIF</sequence>
<reference evidence="2 3" key="1">
    <citation type="journal article" date="2016" name="Nat. Commun.">
        <title>Thousands of microbial genomes shed light on interconnected biogeochemical processes in an aquifer system.</title>
        <authorList>
            <person name="Anantharaman K."/>
            <person name="Brown C.T."/>
            <person name="Hug L.A."/>
            <person name="Sharon I."/>
            <person name="Castelle C.J."/>
            <person name="Probst A.J."/>
            <person name="Thomas B.C."/>
            <person name="Singh A."/>
            <person name="Wilkins M.J."/>
            <person name="Karaoz U."/>
            <person name="Brodie E.L."/>
            <person name="Williams K.H."/>
            <person name="Hubbard S.S."/>
            <person name="Banfield J.F."/>
        </authorList>
    </citation>
    <scope>NUCLEOTIDE SEQUENCE [LARGE SCALE GENOMIC DNA]</scope>
</reference>
<proteinExistence type="predicted"/>
<dbReference type="PANTHER" id="PTHR37953:SF1">
    <property type="entry name" value="UPF0127 PROTEIN MJ1496"/>
    <property type="match status" value="1"/>
</dbReference>
<dbReference type="EMBL" id="MEUV01000045">
    <property type="protein sequence ID" value="OGC45243.1"/>
    <property type="molecule type" value="Genomic_DNA"/>
</dbReference>
<evidence type="ECO:0008006" key="4">
    <source>
        <dbReference type="Google" id="ProtNLM"/>
    </source>
</evidence>
<keyword evidence="1" id="KW-0812">Transmembrane</keyword>
<comment type="caution">
    <text evidence="2">The sequence shown here is derived from an EMBL/GenBank/DDBJ whole genome shotgun (WGS) entry which is preliminary data.</text>
</comment>
<accession>A0A1F4UM09</accession>
<keyword evidence="1" id="KW-0472">Membrane</keyword>
<evidence type="ECO:0000256" key="1">
    <source>
        <dbReference type="SAM" id="Phobius"/>
    </source>
</evidence>
<dbReference type="InterPro" id="IPR038695">
    <property type="entry name" value="Saro_0823-like_sf"/>
</dbReference>
<dbReference type="Pfam" id="PF02643">
    <property type="entry name" value="DUF192"/>
    <property type="match status" value="1"/>
</dbReference>
<dbReference type="InterPro" id="IPR003795">
    <property type="entry name" value="DUF192"/>
</dbReference>
<evidence type="ECO:0000313" key="3">
    <source>
        <dbReference type="Proteomes" id="UP000178615"/>
    </source>
</evidence>
<feature type="transmembrane region" description="Helical" evidence="1">
    <location>
        <begin position="7"/>
        <end position="25"/>
    </location>
</feature>